<dbReference type="InterPro" id="IPR039315">
    <property type="entry name" value="CheW"/>
</dbReference>
<dbReference type="RefSeq" id="WP_007003235.1">
    <property type="nucleotide sequence ID" value="NZ_GG770777.1"/>
</dbReference>
<evidence type="ECO:0000313" key="5">
    <source>
        <dbReference type="EMBL" id="EFH09577.1"/>
    </source>
</evidence>
<dbReference type="HOGENOM" id="CLU_1312534_0_0_5"/>
<protein>
    <recommendedName>
        <fullName evidence="2">Chemotaxis protein CheW</fullName>
    </recommendedName>
</protein>
<dbReference type="InterPro" id="IPR036061">
    <property type="entry name" value="CheW-like_dom_sf"/>
</dbReference>
<feature type="non-terminal residue" evidence="5">
    <location>
        <position position="1"/>
    </location>
</feature>
<dbReference type="InterPro" id="IPR002545">
    <property type="entry name" value="CheW-lke_dom"/>
</dbReference>
<name>D5RSZ3_9PROT</name>
<gene>
    <name evidence="5" type="primary">cheW2</name>
    <name evidence="5" type="ORF">HMPREF0731_4205</name>
</gene>
<keyword evidence="3" id="KW-0963">Cytoplasm</keyword>
<dbReference type="Proteomes" id="UP000005324">
    <property type="component" value="Unassembled WGS sequence"/>
</dbReference>
<comment type="caution">
    <text evidence="5">The sequence shown here is derived from an EMBL/GenBank/DDBJ whole genome shotgun (WGS) entry which is preliminary data.</text>
</comment>
<proteinExistence type="predicted"/>
<dbReference type="AlphaFoldDB" id="D5RSZ3"/>
<dbReference type="EMBL" id="ADVL01000767">
    <property type="protein sequence ID" value="EFH09577.1"/>
    <property type="molecule type" value="Genomic_DNA"/>
</dbReference>
<evidence type="ECO:0000313" key="6">
    <source>
        <dbReference type="Proteomes" id="UP000005324"/>
    </source>
</evidence>
<dbReference type="GO" id="GO:0007165">
    <property type="term" value="P:signal transduction"/>
    <property type="evidence" value="ECO:0007669"/>
    <property type="project" value="InterPro"/>
</dbReference>
<evidence type="ECO:0000256" key="2">
    <source>
        <dbReference type="ARBA" id="ARBA00021483"/>
    </source>
</evidence>
<dbReference type="PROSITE" id="PS50851">
    <property type="entry name" value="CHEW"/>
    <property type="match status" value="1"/>
</dbReference>
<dbReference type="PANTHER" id="PTHR22617">
    <property type="entry name" value="CHEMOTAXIS SENSOR HISTIDINE KINASE-RELATED"/>
    <property type="match status" value="1"/>
</dbReference>
<dbReference type="Pfam" id="PF01584">
    <property type="entry name" value="CheW"/>
    <property type="match status" value="1"/>
</dbReference>
<dbReference type="GO" id="GO:0006935">
    <property type="term" value="P:chemotaxis"/>
    <property type="evidence" value="ECO:0007669"/>
    <property type="project" value="InterPro"/>
</dbReference>
<sequence>ALEAICRLQRGGRLVTILAVARLFPEAARERLLGEGAAAQAAEEAAMVEPGQQDAAAADDEEQFVVFRLGGEEYGVPIGAVQEIVRVPEQLTRMPRTPDFIEGVVNLRGVVLPVVDQRRRFGLPGLARNDRQRIMVLMVGQARTGFIVDSVVEVLKVARASIGPAPGLCGGEAPLIGRIANLERQQRMLQLLEAGRLLEREEQGALGAL</sequence>
<evidence type="ECO:0000256" key="1">
    <source>
        <dbReference type="ARBA" id="ARBA00004496"/>
    </source>
</evidence>
<evidence type="ECO:0000256" key="3">
    <source>
        <dbReference type="ARBA" id="ARBA00022490"/>
    </source>
</evidence>
<dbReference type="SMART" id="SM00260">
    <property type="entry name" value="CheW"/>
    <property type="match status" value="1"/>
</dbReference>
<dbReference type="SUPFAM" id="SSF50341">
    <property type="entry name" value="CheW-like"/>
    <property type="match status" value="1"/>
</dbReference>
<comment type="subcellular location">
    <subcellularLocation>
        <location evidence="1">Cytoplasm</location>
    </subcellularLocation>
</comment>
<dbReference type="Gene3D" id="2.30.30.40">
    <property type="entry name" value="SH3 Domains"/>
    <property type="match status" value="1"/>
</dbReference>
<reference evidence="5 6" key="1">
    <citation type="submission" date="2010-04" db="EMBL/GenBank/DDBJ databases">
        <authorList>
            <person name="Qin X."/>
            <person name="Bachman B."/>
            <person name="Battles P."/>
            <person name="Bell A."/>
            <person name="Bess C."/>
            <person name="Bickham C."/>
            <person name="Chaboub L."/>
            <person name="Chen D."/>
            <person name="Coyle M."/>
            <person name="Deiros D.R."/>
            <person name="Dinh H."/>
            <person name="Forbes L."/>
            <person name="Fowler G."/>
            <person name="Francisco L."/>
            <person name="Fu Q."/>
            <person name="Gubbala S."/>
            <person name="Hale W."/>
            <person name="Han Y."/>
            <person name="Hemphill L."/>
            <person name="Highlander S.K."/>
            <person name="Hirani K."/>
            <person name="Hogues M."/>
            <person name="Jackson L."/>
            <person name="Jakkamsetti A."/>
            <person name="Javaid M."/>
            <person name="Jiang H."/>
            <person name="Korchina V."/>
            <person name="Kovar C."/>
            <person name="Lara F."/>
            <person name="Lee S."/>
            <person name="Mata R."/>
            <person name="Mathew T."/>
            <person name="Moen C."/>
            <person name="Morales K."/>
            <person name="Munidasa M."/>
            <person name="Nazareth L."/>
            <person name="Ngo R."/>
            <person name="Nguyen L."/>
            <person name="Okwuonu G."/>
            <person name="Ongeri F."/>
            <person name="Patil S."/>
            <person name="Petrosino J."/>
            <person name="Pham C."/>
            <person name="Pham P."/>
            <person name="Pu L.-L."/>
            <person name="Puazo M."/>
            <person name="Raj R."/>
            <person name="Reid J."/>
            <person name="Rouhana J."/>
            <person name="Saada N."/>
            <person name="Shang Y."/>
            <person name="Simmons D."/>
            <person name="Thornton R."/>
            <person name="Warren J."/>
            <person name="Weissenberger G."/>
            <person name="Zhang J."/>
            <person name="Zhang L."/>
            <person name="Zhou C."/>
            <person name="Zhu D."/>
            <person name="Muzny D."/>
            <person name="Worley K."/>
            <person name="Gibbs R."/>
        </authorList>
    </citation>
    <scope>NUCLEOTIDE SEQUENCE [LARGE SCALE GENOMIC DNA]</scope>
    <source>
        <strain evidence="5 6">ATCC 49957</strain>
    </source>
</reference>
<organism evidence="5 6">
    <name type="scientific">Pseudoroseomonas cervicalis ATCC 49957</name>
    <dbReference type="NCBI Taxonomy" id="525371"/>
    <lineage>
        <taxon>Bacteria</taxon>
        <taxon>Pseudomonadati</taxon>
        <taxon>Pseudomonadota</taxon>
        <taxon>Alphaproteobacteria</taxon>
        <taxon>Acetobacterales</taxon>
        <taxon>Roseomonadaceae</taxon>
        <taxon>Roseomonas</taxon>
    </lineage>
</organism>
<dbReference type="PANTHER" id="PTHR22617:SF45">
    <property type="entry name" value="CHEMOTAXIS PROTEIN CHEW"/>
    <property type="match status" value="1"/>
</dbReference>
<dbReference type="GO" id="GO:0005829">
    <property type="term" value="C:cytosol"/>
    <property type="evidence" value="ECO:0007669"/>
    <property type="project" value="TreeGrafter"/>
</dbReference>
<evidence type="ECO:0000259" key="4">
    <source>
        <dbReference type="PROSITE" id="PS50851"/>
    </source>
</evidence>
<dbReference type="Gene3D" id="2.40.50.180">
    <property type="entry name" value="CheA-289, Domain 4"/>
    <property type="match status" value="1"/>
</dbReference>
<accession>D5RSZ3</accession>
<keyword evidence="6" id="KW-1185">Reference proteome</keyword>
<feature type="domain" description="CheW-like" evidence="4">
    <location>
        <begin position="61"/>
        <end position="203"/>
    </location>
</feature>